<sequence>MLAAGLIHIAVVSTHYHLHKIKPRPCGGATEVDGCRGREGHSHVATWPLVIAYTLRDDPTPVSIWAALTGFRVINNNKKRRNMILGGRQNKGTRRSRGRY</sequence>
<dbReference type="Proteomes" id="UP000001075">
    <property type="component" value="Unassembled WGS sequence"/>
</dbReference>
<proteinExistence type="predicted"/>
<gene>
    <name evidence="1" type="ORF">I79_017101</name>
</gene>
<evidence type="ECO:0000313" key="1">
    <source>
        <dbReference type="EMBL" id="EGW10816.1"/>
    </source>
</evidence>
<dbReference type="AlphaFoldDB" id="G3I155"/>
<name>G3I155_CRIGR</name>
<accession>G3I155</accession>
<organism evidence="1 2">
    <name type="scientific">Cricetulus griseus</name>
    <name type="common">Chinese hamster</name>
    <name type="synonym">Cricetulus barabensis griseus</name>
    <dbReference type="NCBI Taxonomy" id="10029"/>
    <lineage>
        <taxon>Eukaryota</taxon>
        <taxon>Metazoa</taxon>
        <taxon>Chordata</taxon>
        <taxon>Craniata</taxon>
        <taxon>Vertebrata</taxon>
        <taxon>Euteleostomi</taxon>
        <taxon>Mammalia</taxon>
        <taxon>Eutheria</taxon>
        <taxon>Euarchontoglires</taxon>
        <taxon>Glires</taxon>
        <taxon>Rodentia</taxon>
        <taxon>Myomorpha</taxon>
        <taxon>Muroidea</taxon>
        <taxon>Cricetidae</taxon>
        <taxon>Cricetinae</taxon>
        <taxon>Cricetulus</taxon>
    </lineage>
</organism>
<reference evidence="2" key="1">
    <citation type="journal article" date="2011" name="Nat. Biotechnol.">
        <title>The genomic sequence of the Chinese hamster ovary (CHO)-K1 cell line.</title>
        <authorList>
            <person name="Xu X."/>
            <person name="Nagarajan H."/>
            <person name="Lewis N.E."/>
            <person name="Pan S."/>
            <person name="Cai Z."/>
            <person name="Liu X."/>
            <person name="Chen W."/>
            <person name="Xie M."/>
            <person name="Wang W."/>
            <person name="Hammond S."/>
            <person name="Andersen M.R."/>
            <person name="Neff N."/>
            <person name="Passarelli B."/>
            <person name="Koh W."/>
            <person name="Fan H.C."/>
            <person name="Wang J."/>
            <person name="Gui Y."/>
            <person name="Lee K.H."/>
            <person name="Betenbaugh M.J."/>
            <person name="Quake S.R."/>
            <person name="Famili I."/>
            <person name="Palsson B.O."/>
            <person name="Wang J."/>
        </authorList>
    </citation>
    <scope>NUCLEOTIDE SEQUENCE [LARGE SCALE GENOMIC DNA]</scope>
    <source>
        <strain evidence="2">CHO K1 cell line</strain>
    </source>
</reference>
<dbReference type="EMBL" id="JH001049">
    <property type="protein sequence ID" value="EGW10816.1"/>
    <property type="molecule type" value="Genomic_DNA"/>
</dbReference>
<dbReference type="InParanoid" id="G3I155"/>
<protein>
    <submittedName>
        <fullName evidence="1">Uncharacterized protein</fullName>
    </submittedName>
</protein>
<evidence type="ECO:0000313" key="2">
    <source>
        <dbReference type="Proteomes" id="UP000001075"/>
    </source>
</evidence>